<dbReference type="KEGG" id="marp:QYS47_14945"/>
<feature type="domain" description="J" evidence="4">
    <location>
        <begin position="3"/>
        <end position="67"/>
    </location>
</feature>
<dbReference type="SMART" id="SM00271">
    <property type="entry name" value="DnaJ"/>
    <property type="match status" value="1"/>
</dbReference>
<proteinExistence type="predicted"/>
<keyword evidence="3" id="KW-0812">Transmembrane</keyword>
<dbReference type="NCBIfam" id="TIGR00756">
    <property type="entry name" value="PPR"/>
    <property type="match status" value="1"/>
</dbReference>
<reference evidence="5" key="1">
    <citation type="submission" date="2023-08" db="EMBL/GenBank/DDBJ databases">
        <title>Comparative genomics and taxonomic characterization of three novel marine species of genus Marivirga.</title>
        <authorList>
            <person name="Muhammad N."/>
            <person name="Kim S.-G."/>
        </authorList>
    </citation>
    <scope>NUCLEOTIDE SEQUENCE</scope>
    <source>
        <strain evidence="5">BKB1-2</strain>
    </source>
</reference>
<dbReference type="InterPro" id="IPR019734">
    <property type="entry name" value="TPR_rpt"/>
</dbReference>
<dbReference type="InterPro" id="IPR002885">
    <property type="entry name" value="PPR_rpt"/>
</dbReference>
<evidence type="ECO:0000256" key="3">
    <source>
        <dbReference type="SAM" id="Phobius"/>
    </source>
</evidence>
<dbReference type="PROSITE" id="PS50005">
    <property type="entry name" value="TPR"/>
    <property type="match status" value="1"/>
</dbReference>
<keyword evidence="3" id="KW-1133">Transmembrane helix</keyword>
<dbReference type="InterPro" id="IPR036869">
    <property type="entry name" value="J_dom_sf"/>
</dbReference>
<dbReference type="InterPro" id="IPR011990">
    <property type="entry name" value="TPR-like_helical_dom_sf"/>
</dbReference>
<dbReference type="Gene3D" id="1.10.287.110">
    <property type="entry name" value="DnaJ domain"/>
    <property type="match status" value="1"/>
</dbReference>
<evidence type="ECO:0000256" key="1">
    <source>
        <dbReference type="ARBA" id="ARBA00023186"/>
    </source>
</evidence>
<organism evidence="5">
    <name type="scientific">Marivirga arenosa</name>
    <dbReference type="NCBI Taxonomy" id="3059076"/>
    <lineage>
        <taxon>Bacteria</taxon>
        <taxon>Pseudomonadati</taxon>
        <taxon>Bacteroidota</taxon>
        <taxon>Cytophagia</taxon>
        <taxon>Cytophagales</taxon>
        <taxon>Marivirgaceae</taxon>
        <taxon>Marivirga</taxon>
    </lineage>
</organism>
<evidence type="ECO:0000313" key="5">
    <source>
        <dbReference type="EMBL" id="WKK78855.2"/>
    </source>
</evidence>
<dbReference type="GO" id="GO:0005737">
    <property type="term" value="C:cytoplasm"/>
    <property type="evidence" value="ECO:0007669"/>
    <property type="project" value="TreeGrafter"/>
</dbReference>
<dbReference type="Proteomes" id="UP001232019">
    <property type="component" value="Chromosome"/>
</dbReference>
<accession>A0AA49GF35</accession>
<dbReference type="InterPro" id="IPR001623">
    <property type="entry name" value="DnaJ_domain"/>
</dbReference>
<dbReference type="InterPro" id="IPR018253">
    <property type="entry name" value="DnaJ_domain_CS"/>
</dbReference>
<dbReference type="CDD" id="cd06257">
    <property type="entry name" value="DnaJ"/>
    <property type="match status" value="1"/>
</dbReference>
<dbReference type="PROSITE" id="PS00636">
    <property type="entry name" value="DNAJ_1"/>
    <property type="match status" value="1"/>
</dbReference>
<dbReference type="PANTHER" id="PTHR43096:SF52">
    <property type="entry name" value="DNAJ HOMOLOG 1, MITOCHONDRIAL-RELATED"/>
    <property type="match status" value="1"/>
</dbReference>
<evidence type="ECO:0000256" key="2">
    <source>
        <dbReference type="PROSITE-ProRule" id="PRU00339"/>
    </source>
</evidence>
<dbReference type="Gene3D" id="1.25.40.10">
    <property type="entry name" value="Tetratricopeptide repeat domain"/>
    <property type="match status" value="2"/>
</dbReference>
<sequence length="399" mass="46896">MQNYYQILGISEMATLAEIKSAYKALAKAYHPDINPSKESEEKFKIISTAYSVLSNNASRQQYDAKLAHQRLQAKRASMRAYENRQKSYKNPYQNYTYRPPVYRPSSFDKNAEKKANLYAIGIVLSVAVLILIGISIYDFYHEYKLEKKISLFDESVKRADSLFYAGKVEAALNSVIKIKSDNNEYNPIKSYEIDYLNFRREQADIDYRNKAYQDALWGYLFFMEYSQTQNPDMQFKMAVCYRNMNEPNKAVFILNELMNNNYKRIRMIALIGEIYKEELNNTDVALQYYDMGIQSIIADFKRVYGNAYRLLVSAERTPENVKSIYFNSAEIYYQKKNYKQASKLLEWVIFFKPENQLAYEYLINSYFELGNEKEACNIFKKAEKLDIHPDLNIQLSCN</sequence>
<dbReference type="PROSITE" id="PS50076">
    <property type="entry name" value="DNAJ_2"/>
    <property type="match status" value="1"/>
</dbReference>
<dbReference type="SUPFAM" id="SSF48452">
    <property type="entry name" value="TPR-like"/>
    <property type="match status" value="1"/>
</dbReference>
<dbReference type="SUPFAM" id="SSF46565">
    <property type="entry name" value="Chaperone J-domain"/>
    <property type="match status" value="1"/>
</dbReference>
<gene>
    <name evidence="5" type="ORF">QYS47_14945</name>
</gene>
<dbReference type="Pfam" id="PF00226">
    <property type="entry name" value="DnaJ"/>
    <property type="match status" value="1"/>
</dbReference>
<dbReference type="GO" id="GO:0042026">
    <property type="term" value="P:protein refolding"/>
    <property type="evidence" value="ECO:0007669"/>
    <property type="project" value="TreeGrafter"/>
</dbReference>
<name>A0AA49GF35_9BACT</name>
<feature type="repeat" description="TPR" evidence="2">
    <location>
        <begin position="323"/>
        <end position="356"/>
    </location>
</feature>
<dbReference type="PRINTS" id="PR00625">
    <property type="entry name" value="JDOMAIN"/>
</dbReference>
<dbReference type="AlphaFoldDB" id="A0AA49GF35"/>
<feature type="transmembrane region" description="Helical" evidence="3">
    <location>
        <begin position="118"/>
        <end position="141"/>
    </location>
</feature>
<dbReference type="RefSeq" id="WP_322347309.1">
    <property type="nucleotide sequence ID" value="NZ_CP129968.2"/>
</dbReference>
<keyword evidence="2" id="KW-0802">TPR repeat</keyword>
<protein>
    <submittedName>
        <fullName evidence="5">DnaJ domain-containing protein</fullName>
    </submittedName>
</protein>
<dbReference type="PANTHER" id="PTHR43096">
    <property type="entry name" value="DNAJ HOMOLOG 1, MITOCHONDRIAL-RELATED"/>
    <property type="match status" value="1"/>
</dbReference>
<dbReference type="GO" id="GO:0051082">
    <property type="term" value="F:unfolded protein binding"/>
    <property type="evidence" value="ECO:0007669"/>
    <property type="project" value="TreeGrafter"/>
</dbReference>
<keyword evidence="1" id="KW-0143">Chaperone</keyword>
<dbReference type="Pfam" id="PF13174">
    <property type="entry name" value="TPR_6"/>
    <property type="match status" value="1"/>
</dbReference>
<keyword evidence="3" id="KW-0472">Membrane</keyword>
<dbReference type="PROSITE" id="PS51375">
    <property type="entry name" value="PPR"/>
    <property type="match status" value="1"/>
</dbReference>
<evidence type="ECO:0000259" key="4">
    <source>
        <dbReference type="PROSITE" id="PS50076"/>
    </source>
</evidence>
<dbReference type="EMBL" id="CP129968">
    <property type="protein sequence ID" value="WKK78855.2"/>
    <property type="molecule type" value="Genomic_DNA"/>
</dbReference>